<dbReference type="HOGENOM" id="CLU_064034_0_0_0"/>
<keyword evidence="2" id="KW-0378">Hydrolase</keyword>
<dbReference type="eggNOG" id="COG3049">
    <property type="taxonomic scope" value="Bacteria"/>
</dbReference>
<dbReference type="InterPro" id="IPR029055">
    <property type="entry name" value="Ntn_hydrolases_N"/>
</dbReference>
<dbReference type="PANTHER" id="PTHR34180:SF1">
    <property type="entry name" value="BETA-ALANYL-DOPAMINE_CARCININE HYDROLASE"/>
    <property type="match status" value="1"/>
</dbReference>
<dbReference type="EMBL" id="DF820464">
    <property type="protein sequence ID" value="GAK56006.1"/>
    <property type="molecule type" value="Genomic_DNA"/>
</dbReference>
<accession>A0A081BUK1</accession>
<dbReference type="PANTHER" id="PTHR34180">
    <property type="entry name" value="PEPTIDASE C45"/>
    <property type="match status" value="1"/>
</dbReference>
<dbReference type="SUPFAM" id="SSF56235">
    <property type="entry name" value="N-terminal nucleophile aminohydrolases (Ntn hydrolases)"/>
    <property type="match status" value="1"/>
</dbReference>
<name>A0A081BUK1_VECG1</name>
<dbReference type="InterPro" id="IPR047801">
    <property type="entry name" value="Peptidase_C45"/>
</dbReference>
<keyword evidence="3" id="KW-1185">Reference proteome</keyword>
<dbReference type="Proteomes" id="UP000030661">
    <property type="component" value="Unassembled WGS sequence"/>
</dbReference>
<reference evidence="2" key="1">
    <citation type="journal article" date="2015" name="PeerJ">
        <title>First genomic representation of candidate bacterial phylum KSB3 points to enhanced environmental sensing as a trigger of wastewater bulking.</title>
        <authorList>
            <person name="Sekiguchi Y."/>
            <person name="Ohashi A."/>
            <person name="Parks D.H."/>
            <person name="Yamauchi T."/>
            <person name="Tyson G.W."/>
            <person name="Hugenholtz P."/>
        </authorList>
    </citation>
    <scope>NUCLEOTIDE SEQUENCE [LARGE SCALE GENOMIC DNA]</scope>
</reference>
<sequence length="381" mass="42318">MSQDSKQITFQHIVLEGSAYEVGRLQGEIIKNVPEARKFYCSGKGKFAPQEFVRILKLFEQFCPGLQEELNGFADSLEVSVEDVVYYAQTYLKATPPRCSHLAVLPSLTTEKHVLIGRSYEFSDTMDDLRLCTTRVQGKYEHIGFSSILFGRLDGMNERGLSVTMSAAGGPVGTLPGMRPPAQDGFHFWALLRAILDQCQTVEEAIALTQEFPLCCNLNLIVAHKSGDAALIEIASPHQSIKKIDASTADQFVCSTNHLTQPEMIHYIPTMMKNSGGRYQTIISRLKGASPHITKETIRGILSDPYPKGLCFHYYQEFLGTLWSLIFDLNDGTAEICFGSPGVNQWHTFDVLGATESAQYTITLPLEMAESGFWQQVPAEA</sequence>
<evidence type="ECO:0000313" key="2">
    <source>
        <dbReference type="EMBL" id="GAK56006.1"/>
    </source>
</evidence>
<dbReference type="GO" id="GO:0016787">
    <property type="term" value="F:hydrolase activity"/>
    <property type="evidence" value="ECO:0007669"/>
    <property type="project" value="UniProtKB-KW"/>
</dbReference>
<organism evidence="2">
    <name type="scientific">Vecturithrix granuli</name>
    <dbReference type="NCBI Taxonomy" id="1499967"/>
    <lineage>
        <taxon>Bacteria</taxon>
        <taxon>Candidatus Moduliflexota</taxon>
        <taxon>Candidatus Vecturitrichia</taxon>
        <taxon>Candidatus Vecturitrichales</taxon>
        <taxon>Candidatus Vecturitrichaceae</taxon>
        <taxon>Candidatus Vecturithrix</taxon>
    </lineage>
</organism>
<evidence type="ECO:0000259" key="1">
    <source>
        <dbReference type="Pfam" id="PF03417"/>
    </source>
</evidence>
<dbReference type="Pfam" id="PF03417">
    <property type="entry name" value="AAT"/>
    <property type="match status" value="1"/>
</dbReference>
<protein>
    <submittedName>
        <fullName evidence="2">Choloylglycine hydrolase</fullName>
    </submittedName>
</protein>
<dbReference type="AlphaFoldDB" id="A0A081BUK1"/>
<dbReference type="InterPro" id="IPR047794">
    <property type="entry name" value="C45_proenzyme-like"/>
</dbReference>
<proteinExistence type="predicted"/>
<dbReference type="STRING" id="1499967.U27_02967"/>
<gene>
    <name evidence="2" type="ORF">U27_02967</name>
</gene>
<feature type="domain" description="Peptidase C45 hydrolase" evidence="1">
    <location>
        <begin position="110"/>
        <end position="341"/>
    </location>
</feature>
<evidence type="ECO:0000313" key="3">
    <source>
        <dbReference type="Proteomes" id="UP000030661"/>
    </source>
</evidence>
<dbReference type="Gene3D" id="3.60.60.10">
    <property type="entry name" value="Penicillin V Acylase, Chain A"/>
    <property type="match status" value="1"/>
</dbReference>
<dbReference type="NCBIfam" id="NF040521">
    <property type="entry name" value="C45_proenzyme"/>
    <property type="match status" value="1"/>
</dbReference>
<dbReference type="InterPro" id="IPR005079">
    <property type="entry name" value="Peptidase_C45_hydrolase"/>
</dbReference>